<sequence>MGICGAATRSATVSEGPRRAVGGREGRLPGERTHAHGLAICAVGRKKIRIEKIQDERARQVTFTKRKNGLMKKAMELSILCDCEIALVVFNSSGKLFEYSSGSIDGTIERFGRHRAEPHEVHDNTDLFQHYFAEELALFDDDDCDGTRRPGGKVRSDPAVVDVNRQLRGGGSTLEVARQLGWTVEDGHHALSPRSETAHKAIAMDLEKVFGVLKAISGSNQAGDSQTRAADVSGRGEHCEENDQDLMLADPPDLTMSVAVGMKRKLEPDAHGPDKESAKTDHVPDKGATAVAGLRTSAQMAAALLSNSMGHSQAMSSDDWKTVVATMPAQQGRKVGNYSSTANRSGKQGPRGCNAMPKTCATLQQAHVHRGNGAQQRRTWMVDRSATSPQDGHSNVSPVSNPTSNNRLERHGGRCHTQKMLACKQELPFAIPASQMPRHILPVVGYTDGTDGTMSIPQLGACDQAMETHVGAKGGQILTLVQTPHGFFAVPLQLKAGVGLAAQCQELERAGCAGGDPAVLALQDLNNGAACQPTVEGTPDRAMGGNVSLMTANPCVVVKPTSIPAPQIVVASQGFPLVLTEDEHGNSQNGDDLSRLSQTELSHVGNLIRQMQVSQREQQINLPWAPRDAATADGATENQAFSVGVTNPTGEQQLQRTLLLQMASGRPRQDGACS</sequence>
<gene>
    <name evidence="8" type="ORF">OSTQU699_LOCUS7722</name>
</gene>
<evidence type="ECO:0000256" key="4">
    <source>
        <dbReference type="ARBA" id="ARBA00023163"/>
    </source>
</evidence>
<dbReference type="GO" id="GO:0005634">
    <property type="term" value="C:nucleus"/>
    <property type="evidence" value="ECO:0007669"/>
    <property type="project" value="UniProtKB-SubCell"/>
</dbReference>
<dbReference type="Pfam" id="PF00319">
    <property type="entry name" value="SRF-TF"/>
    <property type="match status" value="1"/>
</dbReference>
<evidence type="ECO:0000313" key="9">
    <source>
        <dbReference type="Proteomes" id="UP000708148"/>
    </source>
</evidence>
<dbReference type="InterPro" id="IPR033896">
    <property type="entry name" value="MEF2-like_N"/>
</dbReference>
<evidence type="ECO:0000256" key="5">
    <source>
        <dbReference type="ARBA" id="ARBA00023242"/>
    </source>
</evidence>
<keyword evidence="9" id="KW-1185">Reference proteome</keyword>
<name>A0A8S1JAE9_9CHLO</name>
<feature type="region of interest" description="Disordered" evidence="6">
    <location>
        <begin position="220"/>
        <end position="240"/>
    </location>
</feature>
<dbReference type="EMBL" id="CAJHUC010001800">
    <property type="protein sequence ID" value="CAD7702365.1"/>
    <property type="molecule type" value="Genomic_DNA"/>
</dbReference>
<evidence type="ECO:0000256" key="6">
    <source>
        <dbReference type="SAM" id="MobiDB-lite"/>
    </source>
</evidence>
<evidence type="ECO:0000256" key="3">
    <source>
        <dbReference type="ARBA" id="ARBA00023125"/>
    </source>
</evidence>
<reference evidence="8" key="1">
    <citation type="submission" date="2020-12" db="EMBL/GenBank/DDBJ databases">
        <authorList>
            <person name="Iha C."/>
        </authorList>
    </citation>
    <scope>NUCLEOTIDE SEQUENCE</scope>
</reference>
<dbReference type="GO" id="GO:0046983">
    <property type="term" value="F:protein dimerization activity"/>
    <property type="evidence" value="ECO:0007669"/>
    <property type="project" value="InterPro"/>
</dbReference>
<dbReference type="GO" id="GO:0045944">
    <property type="term" value="P:positive regulation of transcription by RNA polymerase II"/>
    <property type="evidence" value="ECO:0007669"/>
    <property type="project" value="InterPro"/>
</dbReference>
<evidence type="ECO:0000313" key="8">
    <source>
        <dbReference type="EMBL" id="CAD7702365.1"/>
    </source>
</evidence>
<dbReference type="InterPro" id="IPR002100">
    <property type="entry name" value="TF_MADSbox"/>
</dbReference>
<protein>
    <recommendedName>
        <fullName evidence="7">MADS-box domain-containing protein</fullName>
    </recommendedName>
</protein>
<dbReference type="AlphaFoldDB" id="A0A8S1JAE9"/>
<feature type="domain" description="MADS-box" evidence="7">
    <location>
        <begin position="43"/>
        <end position="103"/>
    </location>
</feature>
<evidence type="ECO:0000256" key="2">
    <source>
        <dbReference type="ARBA" id="ARBA00023015"/>
    </source>
</evidence>
<dbReference type="InterPro" id="IPR050142">
    <property type="entry name" value="MADS-box/MEF2_TF"/>
</dbReference>
<feature type="compositionally biased region" description="Low complexity" evidence="6">
    <location>
        <begin position="394"/>
        <end position="406"/>
    </location>
</feature>
<evidence type="ECO:0000256" key="1">
    <source>
        <dbReference type="ARBA" id="ARBA00004123"/>
    </source>
</evidence>
<proteinExistence type="predicted"/>
<dbReference type="SMART" id="SM00432">
    <property type="entry name" value="MADS"/>
    <property type="match status" value="1"/>
</dbReference>
<keyword evidence="3" id="KW-0238">DNA-binding</keyword>
<keyword evidence="4" id="KW-0804">Transcription</keyword>
<dbReference type="PANTHER" id="PTHR48019">
    <property type="entry name" value="SERUM RESPONSE FACTOR HOMOLOG"/>
    <property type="match status" value="1"/>
</dbReference>
<dbReference type="PROSITE" id="PS50066">
    <property type="entry name" value="MADS_BOX_2"/>
    <property type="match status" value="1"/>
</dbReference>
<evidence type="ECO:0000259" key="7">
    <source>
        <dbReference type="PROSITE" id="PS50066"/>
    </source>
</evidence>
<feature type="region of interest" description="Disordered" evidence="6">
    <location>
        <begin position="384"/>
        <end position="411"/>
    </location>
</feature>
<dbReference type="Proteomes" id="UP000708148">
    <property type="component" value="Unassembled WGS sequence"/>
</dbReference>
<dbReference type="OrthoDB" id="1933443at2759"/>
<organism evidence="8 9">
    <name type="scientific">Ostreobium quekettii</name>
    <dbReference type="NCBI Taxonomy" id="121088"/>
    <lineage>
        <taxon>Eukaryota</taxon>
        <taxon>Viridiplantae</taxon>
        <taxon>Chlorophyta</taxon>
        <taxon>core chlorophytes</taxon>
        <taxon>Ulvophyceae</taxon>
        <taxon>TCBD clade</taxon>
        <taxon>Bryopsidales</taxon>
        <taxon>Ostreobineae</taxon>
        <taxon>Ostreobiaceae</taxon>
        <taxon>Ostreobium</taxon>
    </lineage>
</organism>
<feature type="compositionally biased region" description="Basic and acidic residues" evidence="6">
    <location>
        <begin position="16"/>
        <end position="29"/>
    </location>
</feature>
<dbReference type="SUPFAM" id="SSF55455">
    <property type="entry name" value="SRF-like"/>
    <property type="match status" value="1"/>
</dbReference>
<comment type="subcellular location">
    <subcellularLocation>
        <location evidence="1">Nucleus</location>
    </subcellularLocation>
</comment>
<dbReference type="Gene3D" id="3.40.1810.10">
    <property type="entry name" value="Transcription factor, MADS-box"/>
    <property type="match status" value="1"/>
</dbReference>
<feature type="region of interest" description="Disordered" evidence="6">
    <location>
        <begin position="1"/>
        <end position="29"/>
    </location>
</feature>
<keyword evidence="5" id="KW-0539">Nucleus</keyword>
<dbReference type="CDD" id="cd00265">
    <property type="entry name" value="MADS_MEF2_like"/>
    <property type="match status" value="1"/>
</dbReference>
<keyword evidence="2" id="KW-0805">Transcription regulation</keyword>
<dbReference type="GO" id="GO:0000977">
    <property type="term" value="F:RNA polymerase II transcription regulatory region sequence-specific DNA binding"/>
    <property type="evidence" value="ECO:0007669"/>
    <property type="project" value="InterPro"/>
</dbReference>
<accession>A0A8S1JAE9</accession>
<dbReference type="PRINTS" id="PR00404">
    <property type="entry name" value="MADSDOMAIN"/>
</dbReference>
<dbReference type="PROSITE" id="PS00350">
    <property type="entry name" value="MADS_BOX_1"/>
    <property type="match status" value="1"/>
</dbReference>
<comment type="caution">
    <text evidence="8">The sequence shown here is derived from an EMBL/GenBank/DDBJ whole genome shotgun (WGS) entry which is preliminary data.</text>
</comment>
<dbReference type="InterPro" id="IPR036879">
    <property type="entry name" value="TF_MADSbox_sf"/>
</dbReference>